<evidence type="ECO:0000256" key="1">
    <source>
        <dbReference type="ARBA" id="ARBA00022729"/>
    </source>
</evidence>
<proteinExistence type="predicted"/>
<dbReference type="SUPFAM" id="SSF53850">
    <property type="entry name" value="Periplasmic binding protein-like II"/>
    <property type="match status" value="1"/>
</dbReference>
<evidence type="ECO:0000313" key="4">
    <source>
        <dbReference type="Proteomes" id="UP000886812"/>
    </source>
</evidence>
<organism evidence="3 4">
    <name type="scientific">Candidatus Spyradosoma merdigallinarum</name>
    <dbReference type="NCBI Taxonomy" id="2840950"/>
    <lineage>
        <taxon>Bacteria</taxon>
        <taxon>Pseudomonadati</taxon>
        <taxon>Verrucomicrobiota</taxon>
        <taxon>Opitutia</taxon>
        <taxon>Opitutia incertae sedis</taxon>
        <taxon>Candidatus Spyradosoma</taxon>
    </lineage>
</organism>
<dbReference type="PANTHER" id="PTHR30570:SF1">
    <property type="entry name" value="PHOSPHATE-BINDING PROTEIN PSTS"/>
    <property type="match status" value="1"/>
</dbReference>
<dbReference type="PANTHER" id="PTHR30570">
    <property type="entry name" value="PERIPLASMIC PHOSPHATE BINDING COMPONENT OF PHOSPHATE ABC TRANSPORTER"/>
    <property type="match status" value="1"/>
</dbReference>
<dbReference type="Gene3D" id="3.40.190.10">
    <property type="entry name" value="Periplasmic binding protein-like II"/>
    <property type="match status" value="2"/>
</dbReference>
<gene>
    <name evidence="3" type="ORF">IAC75_05275</name>
</gene>
<dbReference type="Pfam" id="PF12849">
    <property type="entry name" value="PBP_like_2"/>
    <property type="match status" value="1"/>
</dbReference>
<dbReference type="Proteomes" id="UP000886812">
    <property type="component" value="Unassembled WGS sequence"/>
</dbReference>
<sequence>PLRYAGSDFLAGAPEKAFAAGLEKIAGEKPEAELRGSIAGEAALRAGKADFAALMLPGNGENVPEIRDGTWKAVPLAYQVAYVVVAAANPANEITFDQLSSIFGNFAQKTAEKWEDVGVEGFSSALQPCVGDSSRTNVLSYFQRKALPRYALRASVRELVSDDAVYKEIVNNPGTIAVVGSAVPAGIPVKALAVADTRGDANATPYSPSFANVYNRDYPLAVPLCIVYPAKNRLQLKAALSFLYSQEMADALAGAGFLPLERRVREQFQKGIDNIK</sequence>
<feature type="domain" description="PBP" evidence="2">
    <location>
        <begin position="10"/>
        <end position="247"/>
    </location>
</feature>
<keyword evidence="1" id="KW-0732">Signal</keyword>
<comment type="caution">
    <text evidence="3">The sequence shown here is derived from an EMBL/GenBank/DDBJ whole genome shotgun (WGS) entry which is preliminary data.</text>
</comment>
<accession>A0A9D1T1W0</accession>
<protein>
    <submittedName>
        <fullName evidence="3">Substrate-binding domain-containing protein</fullName>
    </submittedName>
</protein>
<feature type="non-terminal residue" evidence="3">
    <location>
        <position position="1"/>
    </location>
</feature>
<evidence type="ECO:0000259" key="2">
    <source>
        <dbReference type="Pfam" id="PF12849"/>
    </source>
</evidence>
<dbReference type="InterPro" id="IPR024370">
    <property type="entry name" value="PBP_domain"/>
</dbReference>
<dbReference type="AlphaFoldDB" id="A0A9D1T1W0"/>
<dbReference type="InterPro" id="IPR050811">
    <property type="entry name" value="Phosphate_ABC_transporter"/>
</dbReference>
<reference evidence="3" key="2">
    <citation type="journal article" date="2021" name="PeerJ">
        <title>Extensive microbial diversity within the chicken gut microbiome revealed by metagenomics and culture.</title>
        <authorList>
            <person name="Gilroy R."/>
            <person name="Ravi A."/>
            <person name="Getino M."/>
            <person name="Pursley I."/>
            <person name="Horton D.L."/>
            <person name="Alikhan N.F."/>
            <person name="Baker D."/>
            <person name="Gharbi K."/>
            <person name="Hall N."/>
            <person name="Watson M."/>
            <person name="Adriaenssens E.M."/>
            <person name="Foster-Nyarko E."/>
            <person name="Jarju S."/>
            <person name="Secka A."/>
            <person name="Antonio M."/>
            <person name="Oren A."/>
            <person name="Chaudhuri R.R."/>
            <person name="La Ragione R."/>
            <person name="Hildebrand F."/>
            <person name="Pallen M.J."/>
        </authorList>
    </citation>
    <scope>NUCLEOTIDE SEQUENCE</scope>
    <source>
        <strain evidence="3">10669</strain>
    </source>
</reference>
<evidence type="ECO:0000313" key="3">
    <source>
        <dbReference type="EMBL" id="HIV04542.1"/>
    </source>
</evidence>
<reference evidence="3" key="1">
    <citation type="submission" date="2020-10" db="EMBL/GenBank/DDBJ databases">
        <authorList>
            <person name="Gilroy R."/>
        </authorList>
    </citation>
    <scope>NUCLEOTIDE SEQUENCE</scope>
    <source>
        <strain evidence="3">10669</strain>
    </source>
</reference>
<name>A0A9D1T1W0_9BACT</name>
<dbReference type="EMBL" id="DVOG01000136">
    <property type="protein sequence ID" value="HIV04542.1"/>
    <property type="molecule type" value="Genomic_DNA"/>
</dbReference>